<gene>
    <name evidence="2" type="ORF">NSCI0253_LOCUS28759</name>
</gene>
<protein>
    <submittedName>
        <fullName evidence="2">Uncharacterized protein</fullName>
    </submittedName>
</protein>
<evidence type="ECO:0000256" key="1">
    <source>
        <dbReference type="SAM" id="MobiDB-lite"/>
    </source>
</evidence>
<feature type="region of interest" description="Disordered" evidence="1">
    <location>
        <begin position="153"/>
        <end position="178"/>
    </location>
</feature>
<name>A0A7S1AHH9_NOCSC</name>
<sequence>MDLTYSKGEKVEVWSNSKNAWMKDGQILEVATADSDGADPSVGEGSLKVKCGAGVKWIKPEYIAQQLRKISKISKYAEGDRVQVWSASKNDWIPDGLVLEVTTVEAVLTGYKVKAGSIKVSYSGSTKWITPDMADTHLKPADTDIGITVQGSCPAKPAPSSPRLEFVGDEPKPKIKSSLKTPCIPVETATRDVTGSLSERSVDSLPWPEAPVFIEDKFGVRDHEISSDPELPPEIDQVFGAGIETSASARISEELEWFSEQDQTSTTADAGLLPTDATDTDLFPEVAQVDAVDEPLSSFEQIGDPVCRGETPDTNVADVPQIIAETAGDPTTSEGPLESEVVVSSGAALSEPEPLSVVTDDAQEPAREAATDAGAGVAPEVIPVALEPADLSQWTADGTADVGIPLEVQEVPPVTLVCGEVAKISEDSTLETSPDTPETVDVDIAVPNAKELDVEELHLPAESEREVVQDHVHHETESGLIVHSAEHEVVQTKSSLSELEKVVTGNHES</sequence>
<evidence type="ECO:0000313" key="2">
    <source>
        <dbReference type="EMBL" id="CAD8854408.1"/>
    </source>
</evidence>
<organism evidence="2">
    <name type="scientific">Noctiluca scintillans</name>
    <name type="common">Sea sparkle</name>
    <name type="synonym">Red tide dinoflagellate</name>
    <dbReference type="NCBI Taxonomy" id="2966"/>
    <lineage>
        <taxon>Eukaryota</taxon>
        <taxon>Sar</taxon>
        <taxon>Alveolata</taxon>
        <taxon>Dinophyceae</taxon>
        <taxon>Noctilucales</taxon>
        <taxon>Noctilucaceae</taxon>
        <taxon>Noctiluca</taxon>
    </lineage>
</organism>
<dbReference type="EMBL" id="HBFQ01040565">
    <property type="protein sequence ID" value="CAD8854408.1"/>
    <property type="molecule type" value="Transcribed_RNA"/>
</dbReference>
<reference evidence="2" key="1">
    <citation type="submission" date="2021-01" db="EMBL/GenBank/DDBJ databases">
        <authorList>
            <person name="Corre E."/>
            <person name="Pelletier E."/>
            <person name="Niang G."/>
            <person name="Scheremetjew M."/>
            <person name="Finn R."/>
            <person name="Kale V."/>
            <person name="Holt S."/>
            <person name="Cochrane G."/>
            <person name="Meng A."/>
            <person name="Brown T."/>
            <person name="Cohen L."/>
        </authorList>
    </citation>
    <scope>NUCLEOTIDE SEQUENCE</scope>
</reference>
<dbReference type="AlphaFoldDB" id="A0A7S1AHH9"/>
<accession>A0A7S1AHH9</accession>
<proteinExistence type="predicted"/>